<evidence type="ECO:0000256" key="1">
    <source>
        <dbReference type="SAM" id="Phobius"/>
    </source>
</evidence>
<gene>
    <name evidence="2" type="ORF">A3B54_03955</name>
</gene>
<evidence type="ECO:0000313" key="2">
    <source>
        <dbReference type="EMBL" id="OGD98861.1"/>
    </source>
</evidence>
<protein>
    <submittedName>
        <fullName evidence="2">Uncharacterized protein</fullName>
    </submittedName>
</protein>
<dbReference type="AlphaFoldDB" id="A0A1F5H426"/>
<keyword evidence="1" id="KW-0472">Membrane</keyword>
<organism evidence="2 3">
    <name type="scientific">Candidatus Curtissbacteria bacterium RIFCSPLOWO2_01_FULL_42_50</name>
    <dbReference type="NCBI Taxonomy" id="1797730"/>
    <lineage>
        <taxon>Bacteria</taxon>
        <taxon>Candidatus Curtissiibacteriota</taxon>
    </lineage>
</organism>
<keyword evidence="1" id="KW-1133">Transmembrane helix</keyword>
<sequence>MLLPDMLRKSKQAGRIAMQAGLAMKQLNNRTILPISKDTFITLFLILVLVLMFFPLMATFNDILTRIVVNLVI</sequence>
<accession>A0A1F5H426</accession>
<dbReference type="Proteomes" id="UP000177039">
    <property type="component" value="Unassembled WGS sequence"/>
</dbReference>
<comment type="caution">
    <text evidence="2">The sequence shown here is derived from an EMBL/GenBank/DDBJ whole genome shotgun (WGS) entry which is preliminary data.</text>
</comment>
<evidence type="ECO:0000313" key="3">
    <source>
        <dbReference type="Proteomes" id="UP000177039"/>
    </source>
</evidence>
<dbReference type="EMBL" id="MFBT01000029">
    <property type="protein sequence ID" value="OGD98861.1"/>
    <property type="molecule type" value="Genomic_DNA"/>
</dbReference>
<name>A0A1F5H426_9BACT</name>
<proteinExistence type="predicted"/>
<keyword evidence="1" id="KW-0812">Transmembrane</keyword>
<reference evidence="2 3" key="1">
    <citation type="journal article" date="2016" name="Nat. Commun.">
        <title>Thousands of microbial genomes shed light on interconnected biogeochemical processes in an aquifer system.</title>
        <authorList>
            <person name="Anantharaman K."/>
            <person name="Brown C.T."/>
            <person name="Hug L.A."/>
            <person name="Sharon I."/>
            <person name="Castelle C.J."/>
            <person name="Probst A.J."/>
            <person name="Thomas B.C."/>
            <person name="Singh A."/>
            <person name="Wilkins M.J."/>
            <person name="Karaoz U."/>
            <person name="Brodie E.L."/>
            <person name="Williams K.H."/>
            <person name="Hubbard S.S."/>
            <person name="Banfield J.F."/>
        </authorList>
    </citation>
    <scope>NUCLEOTIDE SEQUENCE [LARGE SCALE GENOMIC DNA]</scope>
</reference>
<feature type="transmembrane region" description="Helical" evidence="1">
    <location>
        <begin position="40"/>
        <end position="60"/>
    </location>
</feature>